<feature type="transmembrane region" description="Helical" evidence="1">
    <location>
        <begin position="94"/>
        <end position="117"/>
    </location>
</feature>
<feature type="transmembrane region" description="Helical" evidence="1">
    <location>
        <begin position="54"/>
        <end position="74"/>
    </location>
</feature>
<feature type="transmembrane region" description="Helical" evidence="1">
    <location>
        <begin position="138"/>
        <end position="159"/>
    </location>
</feature>
<dbReference type="RefSeq" id="WP_204066086.1">
    <property type="nucleotide sequence ID" value="NZ_BOOJ01000036.1"/>
</dbReference>
<keyword evidence="1" id="KW-0472">Membrane</keyword>
<keyword evidence="1" id="KW-1133">Transmembrane helix</keyword>
<keyword evidence="1" id="KW-0812">Transmembrane</keyword>
<dbReference type="Proteomes" id="UP000619788">
    <property type="component" value="Unassembled WGS sequence"/>
</dbReference>
<gene>
    <name evidence="2" type="ORF">Psi01_45730</name>
</gene>
<name>A0A8J3SQP7_9ACTN</name>
<evidence type="ECO:0000313" key="2">
    <source>
        <dbReference type="EMBL" id="GIH93943.1"/>
    </source>
</evidence>
<evidence type="ECO:0000313" key="3">
    <source>
        <dbReference type="Proteomes" id="UP000619788"/>
    </source>
</evidence>
<proteinExistence type="predicted"/>
<sequence>MTAANAQPPAAPRAVRPWRPQSQGYVLLLGGFIAVTVIALVNASRLGVPRRGRLLIAAAGVLGLFLDAVMFLGLKDYPVLPLLSLDADLSPSPRVTLTGSLVSMLLCLTVHIVQLGAQRPYDHKGLLLSRGADHAPMWLAGAVAVVIGAPAEYLTLAVLEG</sequence>
<evidence type="ECO:0000256" key="1">
    <source>
        <dbReference type="SAM" id="Phobius"/>
    </source>
</evidence>
<feature type="transmembrane region" description="Helical" evidence="1">
    <location>
        <begin position="24"/>
        <end position="42"/>
    </location>
</feature>
<keyword evidence="3" id="KW-1185">Reference proteome</keyword>
<dbReference type="EMBL" id="BOOJ01000036">
    <property type="protein sequence ID" value="GIH93943.1"/>
    <property type="molecule type" value="Genomic_DNA"/>
</dbReference>
<organism evidence="2 3">
    <name type="scientific">Planobispora siamensis</name>
    <dbReference type="NCBI Taxonomy" id="936338"/>
    <lineage>
        <taxon>Bacteria</taxon>
        <taxon>Bacillati</taxon>
        <taxon>Actinomycetota</taxon>
        <taxon>Actinomycetes</taxon>
        <taxon>Streptosporangiales</taxon>
        <taxon>Streptosporangiaceae</taxon>
        <taxon>Planobispora</taxon>
    </lineage>
</organism>
<comment type="caution">
    <text evidence="2">The sequence shown here is derived from an EMBL/GenBank/DDBJ whole genome shotgun (WGS) entry which is preliminary data.</text>
</comment>
<dbReference type="AlphaFoldDB" id="A0A8J3SQP7"/>
<protein>
    <submittedName>
        <fullName evidence="2">Uncharacterized protein</fullName>
    </submittedName>
</protein>
<reference evidence="2 3" key="1">
    <citation type="submission" date="2021-01" db="EMBL/GenBank/DDBJ databases">
        <title>Whole genome shotgun sequence of Planobispora siamensis NBRC 107568.</title>
        <authorList>
            <person name="Komaki H."/>
            <person name="Tamura T."/>
        </authorList>
    </citation>
    <scope>NUCLEOTIDE SEQUENCE [LARGE SCALE GENOMIC DNA]</scope>
    <source>
        <strain evidence="2 3">NBRC 107568</strain>
    </source>
</reference>
<accession>A0A8J3SQP7</accession>